<dbReference type="HOGENOM" id="CLU_000288_57_1_1"/>
<evidence type="ECO:0000313" key="4">
    <source>
        <dbReference type="CGD" id="CAL0137213"/>
    </source>
</evidence>
<dbReference type="GO" id="GO:0031509">
    <property type="term" value="P:subtelomeric heterochromatin formation"/>
    <property type="evidence" value="ECO:0007669"/>
    <property type="project" value="EnsemblFungi"/>
</dbReference>
<keyword evidence="1 3" id="KW-0853">WD repeat</keyword>
<accession>Q6FJH8</accession>
<protein>
    <submittedName>
        <fullName evidence="5">Uncharacterized protein</fullName>
    </submittedName>
</protein>
<dbReference type="PROSITE" id="PS50082">
    <property type="entry name" value="WD_REPEATS_2"/>
    <property type="match status" value="3"/>
</dbReference>
<dbReference type="STRING" id="284593.Q6FJH8"/>
<name>Q6FJH8_CANGA</name>
<keyword evidence="2" id="KW-0677">Repeat</keyword>
<dbReference type="CDD" id="cd00200">
    <property type="entry name" value="WD40"/>
    <property type="match status" value="1"/>
</dbReference>
<dbReference type="InterPro" id="IPR020472">
    <property type="entry name" value="WD40_PAC1"/>
</dbReference>
<evidence type="ECO:0000313" key="5">
    <source>
        <dbReference type="EMBL" id="CAG62592.1"/>
    </source>
</evidence>
<sequence length="316" mass="34827">MMEVLKQIEIPGGGPSTCGVFSRDGQWLAVVRGIEVYIYETSGYQLRETLVLEHAAGVSQICWSPDGKCIASCSDDFTVVVTHRQLGLLHRLVGHTAPVISLCYNNKGNLLFTSSMDESIKVWDVLTGTVMKTMSAHSEPVVSIDLSDNDGSILSSGSHDGLIRIFDTATGHCLKTLTYDKDWQSETGVVPIAKVKFSANTKYLLVKSYDGVVKIWDSVSGDVVRTFKPSNKKYNLTHCCGMDFMYPQSTQSPLILSGYEKGEIYCWDSNTKAELQVLKIEECDSAIISIDCHNNLMCSLSLAGNCTIWKYVTETT</sequence>
<dbReference type="Pfam" id="PF00400">
    <property type="entry name" value="WD40"/>
    <property type="match status" value="4"/>
</dbReference>
<dbReference type="InterPro" id="IPR001680">
    <property type="entry name" value="WD40_rpt"/>
</dbReference>
<dbReference type="EMBL" id="CR380959">
    <property type="protein sequence ID" value="CAG62592.1"/>
    <property type="molecule type" value="Genomic_DNA"/>
</dbReference>
<dbReference type="Proteomes" id="UP000002428">
    <property type="component" value="Chromosome M"/>
</dbReference>
<dbReference type="SUPFAM" id="SSF50978">
    <property type="entry name" value="WD40 repeat-like"/>
    <property type="match status" value="1"/>
</dbReference>
<dbReference type="InterPro" id="IPR015943">
    <property type="entry name" value="WD40/YVTN_repeat-like_dom_sf"/>
</dbReference>
<evidence type="ECO:0000256" key="2">
    <source>
        <dbReference type="ARBA" id="ARBA00022737"/>
    </source>
</evidence>
<dbReference type="KEGG" id="cgr:2891664"/>
<dbReference type="eggNOG" id="KOG0266">
    <property type="taxonomic scope" value="Eukaryota"/>
</dbReference>
<dbReference type="PROSITE" id="PS00678">
    <property type="entry name" value="WD_REPEATS_1"/>
    <property type="match status" value="1"/>
</dbReference>
<dbReference type="FunCoup" id="Q6FJH8">
    <property type="interactions" value="82"/>
</dbReference>
<dbReference type="InterPro" id="IPR036322">
    <property type="entry name" value="WD40_repeat_dom_sf"/>
</dbReference>
<dbReference type="Gene3D" id="2.130.10.10">
    <property type="entry name" value="YVTN repeat-like/Quinoprotein amine dehydrogenase"/>
    <property type="match status" value="1"/>
</dbReference>
<dbReference type="GO" id="GO:1903341">
    <property type="term" value="P:regulation of meiotic DNA double-strand break formation"/>
    <property type="evidence" value="ECO:0007669"/>
    <property type="project" value="EnsemblFungi"/>
</dbReference>
<dbReference type="GO" id="GO:0042800">
    <property type="term" value="F:histone H3K4 methyltransferase activity"/>
    <property type="evidence" value="ECO:0007669"/>
    <property type="project" value="EnsemblFungi"/>
</dbReference>
<dbReference type="CGD" id="CAL0137213">
    <property type="gene designation" value="CAGL0M06193g"/>
</dbReference>
<evidence type="ECO:0000313" key="6">
    <source>
        <dbReference type="Proteomes" id="UP000002428"/>
    </source>
</evidence>
<dbReference type="PANTHER" id="PTHR22847:SF637">
    <property type="entry name" value="WD REPEAT DOMAIN 5B"/>
    <property type="match status" value="1"/>
</dbReference>
<proteinExistence type="predicted"/>
<dbReference type="PANTHER" id="PTHR22847">
    <property type="entry name" value="WD40 REPEAT PROTEIN"/>
    <property type="match status" value="1"/>
</dbReference>
<feature type="repeat" description="WD" evidence="3">
    <location>
        <begin position="134"/>
        <end position="176"/>
    </location>
</feature>
<dbReference type="GO" id="GO:0000781">
    <property type="term" value="C:chromosome, telomeric region"/>
    <property type="evidence" value="ECO:0007669"/>
    <property type="project" value="GOC"/>
</dbReference>
<dbReference type="PROSITE" id="PS50294">
    <property type="entry name" value="WD_REPEATS_REGION"/>
    <property type="match status" value="2"/>
</dbReference>
<evidence type="ECO:0000256" key="3">
    <source>
        <dbReference type="PROSITE-ProRule" id="PRU00221"/>
    </source>
</evidence>
<organism evidence="5 6">
    <name type="scientific">Candida glabrata (strain ATCC 2001 / BCRC 20586 / JCM 3761 / NBRC 0622 / NRRL Y-65 / CBS 138)</name>
    <name type="common">Yeast</name>
    <name type="synonym">Nakaseomyces glabratus</name>
    <dbReference type="NCBI Taxonomy" id="284593"/>
    <lineage>
        <taxon>Eukaryota</taxon>
        <taxon>Fungi</taxon>
        <taxon>Dikarya</taxon>
        <taxon>Ascomycota</taxon>
        <taxon>Saccharomycotina</taxon>
        <taxon>Saccharomycetes</taxon>
        <taxon>Saccharomycetales</taxon>
        <taxon>Saccharomycetaceae</taxon>
        <taxon>Nakaseomyces</taxon>
    </lineage>
</organism>
<dbReference type="GO" id="GO:0042393">
    <property type="term" value="F:histone binding"/>
    <property type="evidence" value="ECO:0007669"/>
    <property type="project" value="TreeGrafter"/>
</dbReference>
<dbReference type="OMA" id="NYALKCT"/>
<feature type="repeat" description="WD" evidence="3">
    <location>
        <begin position="92"/>
        <end position="133"/>
    </location>
</feature>
<keyword evidence="6" id="KW-1185">Reference proteome</keyword>
<dbReference type="InParanoid" id="Q6FJH8"/>
<dbReference type="InterPro" id="IPR019775">
    <property type="entry name" value="WD40_repeat_CS"/>
</dbReference>
<dbReference type="AlphaFoldDB" id="Q6FJH8"/>
<evidence type="ECO:0000256" key="1">
    <source>
        <dbReference type="ARBA" id="ARBA00022574"/>
    </source>
</evidence>
<dbReference type="VEuPathDB" id="FungiDB:CAGL0M06193g"/>
<dbReference type="PRINTS" id="PR00320">
    <property type="entry name" value="GPROTEINBRPT"/>
</dbReference>
<dbReference type="GO" id="GO:0048188">
    <property type="term" value="C:Set1C/COMPASS complex"/>
    <property type="evidence" value="ECO:0007669"/>
    <property type="project" value="EnsemblFungi"/>
</dbReference>
<dbReference type="SMART" id="SM00320">
    <property type="entry name" value="WD40"/>
    <property type="match status" value="6"/>
</dbReference>
<reference evidence="5 6" key="1">
    <citation type="journal article" date="2004" name="Nature">
        <title>Genome evolution in yeasts.</title>
        <authorList>
            <consortium name="Genolevures"/>
            <person name="Dujon B."/>
            <person name="Sherman D."/>
            <person name="Fischer G."/>
            <person name="Durrens P."/>
            <person name="Casaregola S."/>
            <person name="Lafontaine I."/>
            <person name="de Montigny J."/>
            <person name="Marck C."/>
            <person name="Neuveglise C."/>
            <person name="Talla E."/>
            <person name="Goffard N."/>
            <person name="Frangeul L."/>
            <person name="Aigle M."/>
            <person name="Anthouard V."/>
            <person name="Babour A."/>
            <person name="Barbe V."/>
            <person name="Barnay S."/>
            <person name="Blanchin S."/>
            <person name="Beckerich J.M."/>
            <person name="Beyne E."/>
            <person name="Bleykasten C."/>
            <person name="Boisrame A."/>
            <person name="Boyer J."/>
            <person name="Cattolico L."/>
            <person name="Confanioleri F."/>
            <person name="de Daruvar A."/>
            <person name="Despons L."/>
            <person name="Fabre E."/>
            <person name="Fairhead C."/>
            <person name="Ferry-Dumazet H."/>
            <person name="Groppi A."/>
            <person name="Hantraye F."/>
            <person name="Hennequin C."/>
            <person name="Jauniaux N."/>
            <person name="Joyet P."/>
            <person name="Kachouri R."/>
            <person name="Kerrest A."/>
            <person name="Koszul R."/>
            <person name="Lemaire M."/>
            <person name="Lesur I."/>
            <person name="Ma L."/>
            <person name="Muller H."/>
            <person name="Nicaud J.M."/>
            <person name="Nikolski M."/>
            <person name="Oztas S."/>
            <person name="Ozier-Kalogeropoulos O."/>
            <person name="Pellenz S."/>
            <person name="Potier S."/>
            <person name="Richard G.F."/>
            <person name="Straub M.L."/>
            <person name="Suleau A."/>
            <person name="Swennene D."/>
            <person name="Tekaia F."/>
            <person name="Wesolowski-Louvel M."/>
            <person name="Westhof E."/>
            <person name="Wirth B."/>
            <person name="Zeniou-Meyer M."/>
            <person name="Zivanovic I."/>
            <person name="Bolotin-Fukuhara M."/>
            <person name="Thierry A."/>
            <person name="Bouchier C."/>
            <person name="Caudron B."/>
            <person name="Scarpelli C."/>
            <person name="Gaillardin C."/>
            <person name="Weissenbach J."/>
            <person name="Wincker P."/>
            <person name="Souciet J.L."/>
        </authorList>
    </citation>
    <scope>NUCLEOTIDE SEQUENCE [LARGE SCALE GENOMIC DNA]</scope>
    <source>
        <strain evidence="6">ATCC 2001 / BCRC 20586 / JCM 3761 / NBRC 0622 / NRRL Y-65 / CBS 138</strain>
    </source>
</reference>
<gene>
    <name evidence="4 5" type="ordered locus">CAGL0M06193g</name>
</gene>
<dbReference type="GO" id="GO:0000723">
    <property type="term" value="P:telomere maintenance"/>
    <property type="evidence" value="ECO:0007669"/>
    <property type="project" value="EnsemblFungi"/>
</dbReference>
<feature type="repeat" description="WD" evidence="3">
    <location>
        <begin position="192"/>
        <end position="226"/>
    </location>
</feature>